<keyword evidence="10" id="KW-1185">Reference proteome</keyword>
<comment type="catalytic activity">
    <reaction evidence="1">
        <text>guanosine(46) in tRNA + S-adenosyl-L-methionine = N(7)-methylguanosine(46) in tRNA + S-adenosyl-L-homocysteine</text>
        <dbReference type="Rhea" id="RHEA:42708"/>
        <dbReference type="Rhea" id="RHEA-COMP:10188"/>
        <dbReference type="Rhea" id="RHEA-COMP:10189"/>
        <dbReference type="ChEBI" id="CHEBI:57856"/>
        <dbReference type="ChEBI" id="CHEBI:59789"/>
        <dbReference type="ChEBI" id="CHEBI:74269"/>
        <dbReference type="ChEBI" id="CHEBI:74480"/>
        <dbReference type="EC" id="2.1.1.33"/>
    </reaction>
</comment>
<dbReference type="CDD" id="cd00077">
    <property type="entry name" value="HDc"/>
    <property type="match status" value="1"/>
</dbReference>
<evidence type="ECO:0000256" key="2">
    <source>
        <dbReference type="ARBA" id="ARBA00011977"/>
    </source>
</evidence>
<keyword evidence="7" id="KW-0812">Transmembrane</keyword>
<keyword evidence="4 9" id="KW-0808">Transferase</keyword>
<name>A0A654LUZ1_9ARCH</name>
<dbReference type="Gene3D" id="1.10.1300.10">
    <property type="entry name" value="3'5'-cyclic nucleotide phosphodiesterase, catalytic domain"/>
    <property type="match status" value="1"/>
</dbReference>
<dbReference type="GO" id="GO:0004114">
    <property type="term" value="F:3',5'-cyclic-nucleotide phosphodiesterase activity"/>
    <property type="evidence" value="ECO:0007669"/>
    <property type="project" value="InterPro"/>
</dbReference>
<dbReference type="InterPro" id="IPR029063">
    <property type="entry name" value="SAM-dependent_MTases_sf"/>
</dbReference>
<dbReference type="Gene3D" id="3.40.50.150">
    <property type="entry name" value="Vaccinia Virus protein VP39"/>
    <property type="match status" value="1"/>
</dbReference>
<evidence type="ECO:0000256" key="5">
    <source>
        <dbReference type="ARBA" id="ARBA00022691"/>
    </source>
</evidence>
<evidence type="ECO:0000256" key="4">
    <source>
        <dbReference type="ARBA" id="ARBA00022679"/>
    </source>
</evidence>
<dbReference type="InterPro" id="IPR003358">
    <property type="entry name" value="tRNA_(Gua-N-7)_MeTrfase_Trmb"/>
</dbReference>
<evidence type="ECO:0000256" key="3">
    <source>
        <dbReference type="ARBA" id="ARBA00022603"/>
    </source>
</evidence>
<keyword evidence="5" id="KW-0949">S-adenosyl-L-methionine</keyword>
<gene>
    <name evidence="9" type="ORF">NMY3_00806</name>
</gene>
<keyword evidence="7" id="KW-0472">Membrane</keyword>
<keyword evidence="7" id="KW-1133">Transmembrane helix</keyword>
<dbReference type="KEGG" id="taa:NMY3_00806"/>
<evidence type="ECO:0000256" key="6">
    <source>
        <dbReference type="ARBA" id="ARBA00022694"/>
    </source>
</evidence>
<dbReference type="RefSeq" id="WP_196817569.1">
    <property type="nucleotide sequence ID" value="NZ_CP012850.1"/>
</dbReference>
<feature type="transmembrane region" description="Helical" evidence="7">
    <location>
        <begin position="22"/>
        <end position="46"/>
    </location>
</feature>
<evidence type="ECO:0000259" key="8">
    <source>
        <dbReference type="SMART" id="SM00471"/>
    </source>
</evidence>
<evidence type="ECO:0000256" key="7">
    <source>
        <dbReference type="SAM" id="Phobius"/>
    </source>
</evidence>
<feature type="domain" description="HD/PDEase" evidence="8">
    <location>
        <begin position="361"/>
        <end position="548"/>
    </location>
</feature>
<keyword evidence="3 9" id="KW-0489">Methyltransferase</keyword>
<dbReference type="GO" id="GO:0008176">
    <property type="term" value="F:tRNA (guanine(46)-N7)-methyltransferase activity"/>
    <property type="evidence" value="ECO:0007669"/>
    <property type="project" value="UniProtKB-EC"/>
</dbReference>
<protein>
    <recommendedName>
        <fullName evidence="2">tRNA (guanine(46)-N(7))-methyltransferase</fullName>
        <ecNumber evidence="2">2.1.1.33</ecNumber>
    </recommendedName>
</protein>
<dbReference type="EC" id="2.1.1.33" evidence="2"/>
<dbReference type="GeneID" id="60420944"/>
<accession>A0A654LUZ1</accession>
<organism evidence="9 10">
    <name type="scientific">Candidatus Nitrosocosmicus oleophilus</name>
    <dbReference type="NCBI Taxonomy" id="1353260"/>
    <lineage>
        <taxon>Archaea</taxon>
        <taxon>Nitrososphaerota</taxon>
        <taxon>Nitrososphaeria</taxon>
        <taxon>Nitrososphaerales</taxon>
        <taxon>Nitrososphaeraceae</taxon>
        <taxon>Candidatus Nitrosocosmicus</taxon>
    </lineage>
</organism>
<dbReference type="AlphaFoldDB" id="A0A654LUZ1"/>
<dbReference type="InterPro" id="IPR036971">
    <property type="entry name" value="PDEase_catalytic_dom_sf"/>
</dbReference>
<dbReference type="InterPro" id="IPR003607">
    <property type="entry name" value="HD/PDEase_dom"/>
</dbReference>
<dbReference type="OrthoDB" id="7669at2157"/>
<dbReference type="Pfam" id="PF02390">
    <property type="entry name" value="Methyltransf_4"/>
    <property type="match status" value="1"/>
</dbReference>
<sequence>MGGKIDLNVGESIKKWTFNLSYYDYASCFFISLSFASMITTGIFAIPLISDLFSGKELDWNRDWTNVLFTTTSALGCIWGLMAHSQFDNTAKMIRNTWHSCRKLDPFIGEYDYETFNPETNHLEDGYAYHSLVDFWDRENEVPHWLDKGKYWKILLELRKVNKNVRLEVTKDVNLPFKRGKGNVVVILKKFNQVDSPGKKNESTDNKNAIFRIIIPQWLVINTEYKRFNIFSQTEINTVTSILSDVNKNIPKIIDEIIFKEEPFLKYSGNVLTSLSTYLNKSLPIRIVYSRIIEILPGVKERQIQYTNENLSSVSLDYLIDSILLKARTIGINEESLTKLHLLTQYLKKEYDKLGLGEGSSEYHNLHHSLEVAYMSLNMLPKEIHGYTITKRDYEIMLVAALLHDYDPVQGTSHYDLMYSRVPTVANTITEIKRKRIHDAYFILNSEELVRFFRKNASPPLVEAQEFATTHPEMLNDIETRVEGKIVEALIWRTDFPFNENAYNNFNQLLKEIDGQDFSVEKINLIAEILSLADLSVTYLSSDPLLAWNRVVKLYEELDFPLVGAVSRTDRFLSLFSEGSLFKDIISRKTFPDVFRQKWDNVYQFFHEGNPSNKINNLILDAKTKYEKINMDVLVSNCDYLINTALHNKNEYHIGIIRDKDEIIKAQTKLSELQIENLEILPGNPDNILPFIKDKSVDNFMITIFCDNSEKRINKERILKNLLHSYMSKLSQDGTIQIIVENEQDFRKIMSLIPEHDFKIIDTFGKVASGALNPDKSRHTKDAKNVKIITIQKQQNNNNNIQK</sequence>
<evidence type="ECO:0000313" key="9">
    <source>
        <dbReference type="EMBL" id="ALI35015.1"/>
    </source>
</evidence>
<dbReference type="EMBL" id="CP012850">
    <property type="protein sequence ID" value="ALI35015.1"/>
    <property type="molecule type" value="Genomic_DNA"/>
</dbReference>
<evidence type="ECO:0000256" key="1">
    <source>
        <dbReference type="ARBA" id="ARBA00000142"/>
    </source>
</evidence>
<proteinExistence type="predicted"/>
<dbReference type="Proteomes" id="UP000058925">
    <property type="component" value="Chromosome"/>
</dbReference>
<dbReference type="SMART" id="SM00471">
    <property type="entry name" value="HDc"/>
    <property type="match status" value="1"/>
</dbReference>
<keyword evidence="6" id="KW-0819">tRNA processing</keyword>
<evidence type="ECO:0000313" key="10">
    <source>
        <dbReference type="Proteomes" id="UP000058925"/>
    </source>
</evidence>
<dbReference type="SUPFAM" id="SSF109604">
    <property type="entry name" value="HD-domain/PDEase-like"/>
    <property type="match status" value="1"/>
</dbReference>
<reference evidence="10" key="1">
    <citation type="submission" date="2015-10" db="EMBL/GenBank/DDBJ databases">
        <title>Niche specialization of a soil ammonia-oxidizing archaeon, Candidatus Nitrosocosmicus oleophilus.</title>
        <authorList>
            <person name="Jung M.-Y."/>
            <person name="Rhee S.-K."/>
        </authorList>
    </citation>
    <scope>NUCLEOTIDE SEQUENCE [LARGE SCALE GENOMIC DNA]</scope>
    <source>
        <strain evidence="10">MY3</strain>
    </source>
</reference>
<dbReference type="GO" id="GO:0007165">
    <property type="term" value="P:signal transduction"/>
    <property type="evidence" value="ECO:0007669"/>
    <property type="project" value="InterPro"/>
</dbReference>